<dbReference type="SMART" id="SM00448">
    <property type="entry name" value="REC"/>
    <property type="match status" value="1"/>
</dbReference>
<dbReference type="InterPro" id="IPR036097">
    <property type="entry name" value="HisK_dim/P_sf"/>
</dbReference>
<dbReference type="PANTHER" id="PTHR45339:SF1">
    <property type="entry name" value="HYBRID SIGNAL TRANSDUCTION HISTIDINE KINASE J"/>
    <property type="match status" value="1"/>
</dbReference>
<dbReference type="InterPro" id="IPR003661">
    <property type="entry name" value="HisK_dim/P_dom"/>
</dbReference>
<dbReference type="CDD" id="cd17546">
    <property type="entry name" value="REC_hyHK_CKI1_RcsC-like"/>
    <property type="match status" value="1"/>
</dbReference>
<keyword evidence="7" id="KW-0472">Membrane</keyword>
<dbReference type="PRINTS" id="PR00344">
    <property type="entry name" value="BCTRLSENSOR"/>
</dbReference>
<accession>A0ABM8ZTA8</accession>
<dbReference type="Gene3D" id="1.10.287.130">
    <property type="match status" value="1"/>
</dbReference>
<feature type="domain" description="Histidine kinase" evidence="8">
    <location>
        <begin position="325"/>
        <end position="546"/>
    </location>
</feature>
<dbReference type="Gene3D" id="3.40.50.2300">
    <property type="match status" value="1"/>
</dbReference>
<keyword evidence="4" id="KW-0378">Hydrolase</keyword>
<dbReference type="Proteomes" id="UP000838672">
    <property type="component" value="Unassembled WGS sequence"/>
</dbReference>
<dbReference type="GO" id="GO:0004673">
    <property type="term" value="F:protein histidine kinase activity"/>
    <property type="evidence" value="ECO:0007669"/>
    <property type="project" value="UniProtKB-EC"/>
</dbReference>
<dbReference type="InterPro" id="IPR005467">
    <property type="entry name" value="His_kinase_dom"/>
</dbReference>
<feature type="modified residue" description="4-aspartylphosphate" evidence="6">
    <location>
        <position position="744"/>
    </location>
</feature>
<keyword evidence="3 6" id="KW-0597">Phosphoprotein</keyword>
<dbReference type="RefSeq" id="WP_237465994.1">
    <property type="nucleotide sequence ID" value="NZ_CAKLDI010000001.1"/>
</dbReference>
<dbReference type="PROSITE" id="PS50110">
    <property type="entry name" value="RESPONSE_REGULATORY"/>
    <property type="match status" value="1"/>
</dbReference>
<dbReference type="InterPro" id="IPR003594">
    <property type="entry name" value="HATPase_dom"/>
</dbReference>
<keyword evidence="10" id="KW-0808">Transferase</keyword>
<proteinExistence type="predicted"/>
<keyword evidence="11" id="KW-1185">Reference proteome</keyword>
<keyword evidence="7" id="KW-1133">Transmembrane helix</keyword>
<dbReference type="EC" id="2.7.13.3" evidence="2"/>
<dbReference type="PANTHER" id="PTHR45339">
    <property type="entry name" value="HYBRID SIGNAL TRANSDUCTION HISTIDINE KINASE J"/>
    <property type="match status" value="1"/>
</dbReference>
<comment type="catalytic activity">
    <reaction evidence="1">
        <text>ATP + protein L-histidine = ADP + protein N-phospho-L-histidine.</text>
        <dbReference type="EC" id="2.7.13.3"/>
    </reaction>
</comment>
<feature type="transmembrane region" description="Helical" evidence="7">
    <location>
        <begin position="15"/>
        <end position="33"/>
    </location>
</feature>
<dbReference type="InterPro" id="IPR001789">
    <property type="entry name" value="Sig_transdc_resp-reg_receiver"/>
</dbReference>
<dbReference type="Gene3D" id="3.30.565.10">
    <property type="entry name" value="Histidine kinase-like ATPase, C-terminal domain"/>
    <property type="match status" value="1"/>
</dbReference>
<evidence type="ECO:0000313" key="11">
    <source>
        <dbReference type="Proteomes" id="UP000838672"/>
    </source>
</evidence>
<evidence type="ECO:0000313" key="10">
    <source>
        <dbReference type="EMBL" id="CAH0533556.1"/>
    </source>
</evidence>
<dbReference type="CDD" id="cd00082">
    <property type="entry name" value="HisKA"/>
    <property type="match status" value="1"/>
</dbReference>
<dbReference type="InterPro" id="IPR004358">
    <property type="entry name" value="Sig_transdc_His_kin-like_C"/>
</dbReference>
<comment type="caution">
    <text evidence="10">The sequence shown here is derived from an EMBL/GenBank/DDBJ whole genome shotgun (WGS) entry which is preliminary data.</text>
</comment>
<feature type="domain" description="Response regulatory" evidence="9">
    <location>
        <begin position="693"/>
        <end position="814"/>
    </location>
</feature>
<dbReference type="SMART" id="SM00387">
    <property type="entry name" value="HATPase_c"/>
    <property type="match status" value="1"/>
</dbReference>
<dbReference type="Pfam" id="PF02518">
    <property type="entry name" value="HATPase_c"/>
    <property type="match status" value="1"/>
</dbReference>
<evidence type="ECO:0000259" key="8">
    <source>
        <dbReference type="PROSITE" id="PS50109"/>
    </source>
</evidence>
<dbReference type="SUPFAM" id="SSF55874">
    <property type="entry name" value="ATPase domain of HSP90 chaperone/DNA topoisomerase II/histidine kinase"/>
    <property type="match status" value="1"/>
</dbReference>
<dbReference type="Pfam" id="PF00072">
    <property type="entry name" value="Response_reg"/>
    <property type="match status" value="1"/>
</dbReference>
<dbReference type="InterPro" id="IPR036890">
    <property type="entry name" value="HATPase_C_sf"/>
</dbReference>
<feature type="transmembrane region" description="Helical" evidence="7">
    <location>
        <begin position="278"/>
        <end position="298"/>
    </location>
</feature>
<evidence type="ECO:0000256" key="7">
    <source>
        <dbReference type="SAM" id="Phobius"/>
    </source>
</evidence>
<dbReference type="InterPro" id="IPR011006">
    <property type="entry name" value="CheY-like_superfamily"/>
</dbReference>
<organism evidence="10 11">
    <name type="scientific">Vibrio stylophorae</name>
    <dbReference type="NCBI Taxonomy" id="659351"/>
    <lineage>
        <taxon>Bacteria</taxon>
        <taxon>Pseudomonadati</taxon>
        <taxon>Pseudomonadota</taxon>
        <taxon>Gammaproteobacteria</taxon>
        <taxon>Vibrionales</taxon>
        <taxon>Vibrionaceae</taxon>
        <taxon>Vibrio</taxon>
    </lineage>
</organism>
<evidence type="ECO:0000256" key="2">
    <source>
        <dbReference type="ARBA" id="ARBA00012438"/>
    </source>
</evidence>
<dbReference type="Pfam" id="PF00512">
    <property type="entry name" value="HisKA"/>
    <property type="match status" value="1"/>
</dbReference>
<dbReference type="EMBL" id="CAKLDI010000001">
    <property type="protein sequence ID" value="CAH0533556.1"/>
    <property type="molecule type" value="Genomic_DNA"/>
</dbReference>
<keyword evidence="7" id="KW-0812">Transmembrane</keyword>
<gene>
    <name evidence="10" type="primary">rcsC_5</name>
    <name evidence="10" type="ORF">VST7929_01426</name>
</gene>
<dbReference type="CDD" id="cd16922">
    <property type="entry name" value="HATPase_EvgS-ArcB-TorS-like"/>
    <property type="match status" value="1"/>
</dbReference>
<dbReference type="SUPFAM" id="SSF52172">
    <property type="entry name" value="CheY-like"/>
    <property type="match status" value="1"/>
</dbReference>
<evidence type="ECO:0000256" key="6">
    <source>
        <dbReference type="PROSITE-ProRule" id="PRU00169"/>
    </source>
</evidence>
<protein>
    <recommendedName>
        <fullName evidence="2">histidine kinase</fullName>
        <ecNumber evidence="2">2.7.13.3</ecNumber>
    </recommendedName>
</protein>
<evidence type="ECO:0000256" key="4">
    <source>
        <dbReference type="ARBA" id="ARBA00022801"/>
    </source>
</evidence>
<evidence type="ECO:0000259" key="9">
    <source>
        <dbReference type="PROSITE" id="PS50110"/>
    </source>
</evidence>
<dbReference type="SMART" id="SM00388">
    <property type="entry name" value="HisKA"/>
    <property type="match status" value="1"/>
</dbReference>
<dbReference type="SUPFAM" id="SSF47384">
    <property type="entry name" value="Homodimeric domain of signal transducing histidine kinase"/>
    <property type="match status" value="1"/>
</dbReference>
<evidence type="ECO:0000256" key="3">
    <source>
        <dbReference type="ARBA" id="ARBA00022553"/>
    </source>
</evidence>
<evidence type="ECO:0000256" key="5">
    <source>
        <dbReference type="ARBA" id="ARBA00023012"/>
    </source>
</evidence>
<keyword evidence="10" id="KW-0418">Kinase</keyword>
<dbReference type="PROSITE" id="PS50109">
    <property type="entry name" value="HIS_KIN"/>
    <property type="match status" value="1"/>
</dbReference>
<name>A0ABM8ZTA8_9VIBR</name>
<sequence>MNQTKKFRSQLQPPLLIGSVLIVAVIAVFMWLGQRSLETKQQLFSLQNDISHVTSEMLMLRRHEKDFISRVDVRYIDSLVTRIDNILPKFSAIKTTMDRQKLTHDFEYQSLAQALLAYKAAFLLLADQQIAIHGEKSQGGYIEQLKNELFTLERDIFASQNRLMNEQFIEMKAHMFEFFRTFEANDLAQVNQFYQAIANEAANVNGSPLLKVHLTNFMNRFSQLQSAYETLGYNHSQGLHGQLRSDIHNVEQQLKSLFEEVPSHIQQRLDGNEKILKFYTIAMFALVFAILAYIFVAVRRLEWQLHESKLQAQQANRAKSAFLANMSHEIRTPLNGIIGMTEILSDSNLTAQQNDYLSTINVSSQTLLMLINDVLDLSKIESGNLEISLHTCHIREVIFDTAALIAPKAEQKKLAIEIEMDANVPSHVRADEQKLRQVMMNLASNAVKFTEHGCITLQLKCEHINDEQVSLFFGVRDSGIGIAEEKQAHVFEEFRQEDASTSNHYGGTGLGLAIASKIVALMGGEIALSSQKSVGSHFYFRLDFAIDETQSAAQPKQAKLLYCSAQPSNLLLEEAAHYGYEVQQVREVQELVDWASAAPTQDVNASLPIVLLDRASDIQLMPAQLSAPVVFVRLNHHEKLDFGDQVAAYVTLPLLGHRFQALLDNLVQPRLTVDSAGAAHDGNLHRVNQQGATVLVVEDNKVNQAVVSVNLKKLNIEFLIANDGEEAVSLYKQHHQDIGLVLMDCMMPNMDGFEATRVIRMIEDSDQYEPVTIIALTASILDEDIQRCFDCGMNDYLPKPFKRQALVEKLQKMKSSALLLEHE</sequence>
<reference evidence="10" key="1">
    <citation type="submission" date="2021-11" db="EMBL/GenBank/DDBJ databases">
        <authorList>
            <person name="Rodrigo-Torres L."/>
            <person name="Arahal R. D."/>
            <person name="Lucena T."/>
        </authorList>
    </citation>
    <scope>NUCLEOTIDE SEQUENCE</scope>
    <source>
        <strain evidence="10">CECT 7929</strain>
    </source>
</reference>
<keyword evidence="5" id="KW-0902">Two-component regulatory system</keyword>
<evidence type="ECO:0000256" key="1">
    <source>
        <dbReference type="ARBA" id="ARBA00000085"/>
    </source>
</evidence>